<comment type="caution">
    <text evidence="2">The sequence shown here is derived from an EMBL/GenBank/DDBJ whole genome shotgun (WGS) entry which is preliminary data.</text>
</comment>
<protein>
    <submittedName>
        <fullName evidence="2">Uncharacterized protein</fullName>
    </submittedName>
</protein>
<evidence type="ECO:0000313" key="3">
    <source>
        <dbReference type="Proteomes" id="UP000765509"/>
    </source>
</evidence>
<name>A0A9Q3ECP2_9BASI</name>
<accession>A0A9Q3ECP2</accession>
<feature type="compositionally biased region" description="Basic and acidic residues" evidence="1">
    <location>
        <begin position="112"/>
        <end position="122"/>
    </location>
</feature>
<evidence type="ECO:0000256" key="1">
    <source>
        <dbReference type="SAM" id="MobiDB-lite"/>
    </source>
</evidence>
<evidence type="ECO:0000313" key="2">
    <source>
        <dbReference type="EMBL" id="MBW0520350.1"/>
    </source>
</evidence>
<sequence>MNHGNRKRTFELGPIITMYCQPWDSKAKVKQNQLNPPQQDSAVPGWPREKTTWQPTPGPSAFKWSEDLFHCKQLKFPLISTFDSSKLTLPPFVEPFQPNEPPIPGLSPSSKPHKDVLTREAEPEVAPMQSMEEPFGKSPLYLFYLSQLFLTLPQPSPACPAPPPP</sequence>
<dbReference type="EMBL" id="AVOT02028015">
    <property type="protein sequence ID" value="MBW0520350.1"/>
    <property type="molecule type" value="Genomic_DNA"/>
</dbReference>
<organism evidence="2 3">
    <name type="scientific">Austropuccinia psidii MF-1</name>
    <dbReference type="NCBI Taxonomy" id="1389203"/>
    <lineage>
        <taxon>Eukaryota</taxon>
        <taxon>Fungi</taxon>
        <taxon>Dikarya</taxon>
        <taxon>Basidiomycota</taxon>
        <taxon>Pucciniomycotina</taxon>
        <taxon>Pucciniomycetes</taxon>
        <taxon>Pucciniales</taxon>
        <taxon>Sphaerophragmiaceae</taxon>
        <taxon>Austropuccinia</taxon>
    </lineage>
</organism>
<gene>
    <name evidence="2" type="ORF">O181_060065</name>
</gene>
<dbReference type="AlphaFoldDB" id="A0A9Q3ECP2"/>
<feature type="region of interest" description="Disordered" evidence="1">
    <location>
        <begin position="28"/>
        <end position="57"/>
    </location>
</feature>
<keyword evidence="3" id="KW-1185">Reference proteome</keyword>
<reference evidence="2" key="1">
    <citation type="submission" date="2021-03" db="EMBL/GenBank/DDBJ databases">
        <title>Draft genome sequence of rust myrtle Austropuccinia psidii MF-1, a brazilian biotype.</title>
        <authorList>
            <person name="Quecine M.C."/>
            <person name="Pachon D.M.R."/>
            <person name="Bonatelli M.L."/>
            <person name="Correr F.H."/>
            <person name="Franceschini L.M."/>
            <person name="Leite T.F."/>
            <person name="Margarido G.R.A."/>
            <person name="Almeida C.A."/>
            <person name="Ferrarezi J.A."/>
            <person name="Labate C.A."/>
        </authorList>
    </citation>
    <scope>NUCLEOTIDE SEQUENCE</scope>
    <source>
        <strain evidence="2">MF-1</strain>
    </source>
</reference>
<dbReference type="Proteomes" id="UP000765509">
    <property type="component" value="Unassembled WGS sequence"/>
</dbReference>
<feature type="compositionally biased region" description="Polar residues" evidence="1">
    <location>
        <begin position="30"/>
        <end position="41"/>
    </location>
</feature>
<feature type="region of interest" description="Disordered" evidence="1">
    <location>
        <begin position="93"/>
        <end position="131"/>
    </location>
</feature>
<proteinExistence type="predicted"/>